<dbReference type="AlphaFoldDB" id="A0A835Y6N5"/>
<accession>A0A835Y6N5</accession>
<comment type="caution">
    <text evidence="1">The sequence shown here is derived from an EMBL/GenBank/DDBJ whole genome shotgun (WGS) entry which is preliminary data.</text>
</comment>
<proteinExistence type="predicted"/>
<dbReference type="InterPro" id="IPR006461">
    <property type="entry name" value="PLAC_motif_containing"/>
</dbReference>
<keyword evidence="2" id="KW-1185">Reference proteome</keyword>
<protein>
    <recommendedName>
        <fullName evidence="3">PLAC8 family protein</fullName>
    </recommendedName>
</protein>
<evidence type="ECO:0000313" key="2">
    <source>
        <dbReference type="Proteomes" id="UP000612055"/>
    </source>
</evidence>
<gene>
    <name evidence="1" type="ORF">HYH03_004794</name>
</gene>
<dbReference type="NCBIfam" id="TIGR01571">
    <property type="entry name" value="A_thal_Cys_rich"/>
    <property type="match status" value="1"/>
</dbReference>
<dbReference type="EMBL" id="JAEHOE010000015">
    <property type="protein sequence ID" value="KAG2497205.1"/>
    <property type="molecule type" value="Genomic_DNA"/>
</dbReference>
<dbReference type="Proteomes" id="UP000612055">
    <property type="component" value="Unassembled WGS sequence"/>
</dbReference>
<name>A0A835Y6N5_9CHLO</name>
<dbReference type="Pfam" id="PF04749">
    <property type="entry name" value="PLAC8"/>
    <property type="match status" value="1"/>
</dbReference>
<dbReference type="PANTHER" id="PTHR15907">
    <property type="entry name" value="DUF614 FAMILY PROTEIN-RELATED"/>
    <property type="match status" value="1"/>
</dbReference>
<organism evidence="1 2">
    <name type="scientific">Edaphochlamys debaryana</name>
    <dbReference type="NCBI Taxonomy" id="47281"/>
    <lineage>
        <taxon>Eukaryota</taxon>
        <taxon>Viridiplantae</taxon>
        <taxon>Chlorophyta</taxon>
        <taxon>core chlorophytes</taxon>
        <taxon>Chlorophyceae</taxon>
        <taxon>CS clade</taxon>
        <taxon>Chlamydomonadales</taxon>
        <taxon>Chlamydomonadales incertae sedis</taxon>
        <taxon>Edaphochlamys</taxon>
    </lineage>
</organism>
<evidence type="ECO:0008006" key="3">
    <source>
        <dbReference type="Google" id="ProtNLM"/>
    </source>
</evidence>
<evidence type="ECO:0000313" key="1">
    <source>
        <dbReference type="EMBL" id="KAG2497205.1"/>
    </source>
</evidence>
<sequence length="232" mass="24156">MGAADVHDEQAQQQVLLPNKAVAASPPVMSAPALANAERPRGQWSSGLCDCFAAPGGGALGCVSLCMPFVQFGILTEQSEPGTVHFAGRFCPGACCFMTLDMLAACTGFLVVPGVSLLPGSALLHMPLRRAIRDKYNIEGTQCSDFLTTWCCGPCAMAQETREILIRRAAESAGVLGSAPAPAPMYMGNLILPQQPRTHQPALAVPATGVPVPPTVPPTHVAQVTLAPAKEV</sequence>
<reference evidence="1" key="1">
    <citation type="journal article" date="2020" name="bioRxiv">
        <title>Comparative genomics of Chlamydomonas.</title>
        <authorList>
            <person name="Craig R.J."/>
            <person name="Hasan A.R."/>
            <person name="Ness R.W."/>
            <person name="Keightley P.D."/>
        </authorList>
    </citation>
    <scope>NUCLEOTIDE SEQUENCE</scope>
    <source>
        <strain evidence="1">CCAP 11/70</strain>
    </source>
</reference>
<dbReference type="OrthoDB" id="1045822at2759"/>